<evidence type="ECO:0000313" key="4">
    <source>
        <dbReference type="Proteomes" id="UP000621390"/>
    </source>
</evidence>
<evidence type="ECO:0000313" key="2">
    <source>
        <dbReference type="EMBL" id="MBJ7267841.1"/>
    </source>
</evidence>
<dbReference type="Proteomes" id="UP000621390">
    <property type="component" value="Unassembled WGS sequence"/>
</dbReference>
<dbReference type="InterPro" id="IPR000801">
    <property type="entry name" value="Esterase-like"/>
</dbReference>
<keyword evidence="1" id="KW-0732">Signal</keyword>
<dbReference type="Pfam" id="PF00756">
    <property type="entry name" value="Esterase"/>
    <property type="match status" value="1"/>
</dbReference>
<keyword evidence="5" id="KW-1185">Reference proteome</keyword>
<dbReference type="AlphaFoldDB" id="A0A8I1GAQ6"/>
<dbReference type="InterPro" id="IPR050583">
    <property type="entry name" value="Mycobacterial_A85_antigen"/>
</dbReference>
<protein>
    <submittedName>
        <fullName evidence="3">Prolyl oligopeptidase family serine peptidase</fullName>
    </submittedName>
</protein>
<dbReference type="EMBL" id="JAEMOS010000047">
    <property type="protein sequence ID" value="MBJ7267841.1"/>
    <property type="molecule type" value="Genomic_DNA"/>
</dbReference>
<feature type="signal peptide" evidence="1">
    <location>
        <begin position="1"/>
        <end position="19"/>
    </location>
</feature>
<name>A0A8I1GAQ6_9GAMM</name>
<feature type="chain" id="PRO_5034021051" evidence="1">
    <location>
        <begin position="20"/>
        <end position="285"/>
    </location>
</feature>
<dbReference type="InterPro" id="IPR029058">
    <property type="entry name" value="AB_hydrolase_fold"/>
</dbReference>
<evidence type="ECO:0000313" key="3">
    <source>
        <dbReference type="EMBL" id="MBJ7314623.1"/>
    </source>
</evidence>
<evidence type="ECO:0000256" key="1">
    <source>
        <dbReference type="SAM" id="SignalP"/>
    </source>
</evidence>
<dbReference type="Gene3D" id="3.40.50.1820">
    <property type="entry name" value="alpha/beta hydrolase"/>
    <property type="match status" value="1"/>
</dbReference>
<dbReference type="PANTHER" id="PTHR48098:SF6">
    <property type="entry name" value="FERRI-BACILLIBACTIN ESTERASE BESA"/>
    <property type="match status" value="1"/>
</dbReference>
<dbReference type="EMBL" id="JAEMOP010000002">
    <property type="protein sequence ID" value="MBJ7314623.1"/>
    <property type="molecule type" value="Genomic_DNA"/>
</dbReference>
<organism evidence="3 4">
    <name type="scientific">Idiomarina abyssalis</name>
    <dbReference type="NCBI Taxonomy" id="86102"/>
    <lineage>
        <taxon>Bacteria</taxon>
        <taxon>Pseudomonadati</taxon>
        <taxon>Pseudomonadota</taxon>
        <taxon>Gammaproteobacteria</taxon>
        <taxon>Alteromonadales</taxon>
        <taxon>Idiomarinaceae</taxon>
        <taxon>Idiomarina</taxon>
    </lineage>
</organism>
<accession>A0A8I1GAQ6</accession>
<evidence type="ECO:0000313" key="5">
    <source>
        <dbReference type="Proteomes" id="UP000655994"/>
    </source>
</evidence>
<gene>
    <name evidence="2" type="ORF">JHC10_12930</name>
    <name evidence="3" type="ORF">JHC11_01215</name>
</gene>
<dbReference type="Proteomes" id="UP000655994">
    <property type="component" value="Unassembled WGS sequence"/>
</dbReference>
<proteinExistence type="predicted"/>
<dbReference type="RefSeq" id="WP_199495077.1">
    <property type="nucleotide sequence ID" value="NZ_JAEMOO010000013.1"/>
</dbReference>
<reference evidence="3 5" key="1">
    <citation type="submission" date="2020-09" db="EMBL/GenBank/DDBJ databases">
        <title>Draft Genomes of Bacterial Isolates from North Pond Shallow Sediments.</title>
        <authorList>
            <person name="Kiel Reese B."/>
            <person name="Mullis M."/>
            <person name="Weisend R.E."/>
        </authorList>
    </citation>
    <scope>NUCLEOTIDE SEQUENCE</scope>
    <source>
        <strain evidence="3">KJE-2</strain>
        <strain evidence="2 5">KJE-3</strain>
    </source>
</reference>
<comment type="caution">
    <text evidence="3">The sequence shown here is derived from an EMBL/GenBank/DDBJ whole genome shotgun (WGS) entry which is preliminary data.</text>
</comment>
<sequence>MLKFVAALLLVLLSAPSNGSERSDNAKTPIDYLPALAGDYFKHDSKSVGRPYHIFVRLPHGYEDNPSKNYPVIYLLDGDSLFPMLAPTHLFLTYDEQIPEAIIVGIAYGGFGDVNKRDIDFHEFSSQESGEPSGPDKFLKFLKHELLPTVSNRYRTDESKRVLVGQSYGGFFVLWSALQDPDLFWARISSNTSFGGERARLFTEASESTNKEGLVAITVGTKDTQSRQGFVKEWSDTWMDSDSAPWTVKKFVMEGGTHAATIAETYRQTLKWIFQRKEPESDSQG</sequence>
<dbReference type="PANTHER" id="PTHR48098">
    <property type="entry name" value="ENTEROCHELIN ESTERASE-RELATED"/>
    <property type="match status" value="1"/>
</dbReference>
<dbReference type="SUPFAM" id="SSF53474">
    <property type="entry name" value="alpha/beta-Hydrolases"/>
    <property type="match status" value="1"/>
</dbReference>